<dbReference type="Pfam" id="PF13920">
    <property type="entry name" value="zf-C3HC4_3"/>
    <property type="match status" value="1"/>
</dbReference>
<sequence length="1058" mass="122185">MSSMDFNSNNEQLRVNANQRQNQGNSQYASTTMRTVDHNLMNQSQINDPNMSIMPLENATSDINRQIQTQQLPLRRAQSRNQRHHQNQASIATVQSQQTTQSRRSRFRRGRRSRNNLSNQRNSVSQNRGNSASSTNPSQITQPSNTEENMIRNTTDDDHNSNAPPLERINPYDQEYENRQQYEQLLIDDNQLRLFNITEQLENFQLYFLIHISGLGIAIPAVIACSISCFCIRYEETPCNATMQLMTKVIIVLRLLIGFSALLKLDKQTQWDWSTTFWPYWCSFAIQGIMGIASLIIFLNTALNYLKEESTLDDILASFWAFIVCGGFVVSTLLPIVSVIQIYDQSPNDPSKNLILSHDDLQSQVQPLSVQKIGFEILNSWFEHVLYIDEDDQSQYMMDEENEQQSVDQDEQEIEKTVHIRTYKFKTPQFIVIILNLMIVQKKLTNTYFKKSRKEEKMRILRRDMLRNLEDAKISHKKNKSESYSKPHKREFSMFEQNSPTKVHQQKKPSKNFQQEDEFFEFQDNENQNQLELNAGNSNFGQKAGVGTKKMSKKNLQRFMSQDFRQEQNQQINSNNSSNRGIMKNRQDSINRLSVSLQQKECCICFDSKPDAVIMECGHGGICYECGKHMIATEPRVCHLCREGIAYILKMDLSTVYSNFIKVISATFIDDDSEEQNNEENKDNPPEQNEQQNQRQDHNQLQAQINSMNQSNNFLNQHSRVGSQINNQQLQHQRQKSITVQLDNSIQNFAHQRGNSMLIQQKQNDDSTAYFMQNPFYRELGGNTMGMNGKNQTKIIGNGIMNEQDVIEFVSPRPNEEEEKMDEEVFQSSFGANGQMNVIGAYVQFRDIQEEIKEEEDENEYSEQKIDYFNMQSPSNSGIKNNKIVDLEEYKKQLSNRKFKLFQVQKKPSQFYGQSNNDLGGGGNFYQFENISNPDSIVLSARSGRLSNLEQNDTQNDFNSSQKFNSSIGFNIFKGGRTSLRESFKSSQDLANKIKVHKKPNNRGGSIYLVEEFLSTNINNPLTNANPRLQSIIMNNMEDAGQQQFMQQQNTSLNAPNI</sequence>
<accession>A0A078AHX6</accession>
<name>A0A078AHX6_STYLE</name>
<keyword evidence="6" id="KW-1185">Reference proteome</keyword>
<feature type="transmembrane region" description="Helical" evidence="3">
    <location>
        <begin position="245"/>
        <end position="265"/>
    </location>
</feature>
<keyword evidence="1" id="KW-0862">Zinc</keyword>
<keyword evidence="1" id="KW-0863">Zinc-finger</keyword>
<gene>
    <name evidence="5" type="primary">Contig18408.g19552</name>
    <name evidence="5" type="ORF">STYLEM_9381</name>
</gene>
<feature type="compositionally biased region" description="Basic residues" evidence="2">
    <location>
        <begin position="103"/>
        <end position="114"/>
    </location>
</feature>
<feature type="compositionally biased region" description="Low complexity" evidence="2">
    <location>
        <begin position="115"/>
        <end position="131"/>
    </location>
</feature>
<evidence type="ECO:0000256" key="3">
    <source>
        <dbReference type="SAM" id="Phobius"/>
    </source>
</evidence>
<dbReference type="Gene3D" id="3.30.40.10">
    <property type="entry name" value="Zinc/RING finger domain, C3HC4 (zinc finger)"/>
    <property type="match status" value="1"/>
</dbReference>
<dbReference type="InterPro" id="IPR051728">
    <property type="entry name" value="RING-FYVE_E3_ubiquitin-ligase"/>
</dbReference>
<dbReference type="AlphaFoldDB" id="A0A078AHX6"/>
<dbReference type="GO" id="GO:0005886">
    <property type="term" value="C:plasma membrane"/>
    <property type="evidence" value="ECO:0007669"/>
    <property type="project" value="TreeGrafter"/>
</dbReference>
<protein>
    <submittedName>
        <fullName evidence="5">Zinc finger domain protein</fullName>
    </submittedName>
</protein>
<feature type="domain" description="RING-type" evidence="4">
    <location>
        <begin position="602"/>
        <end position="642"/>
    </location>
</feature>
<evidence type="ECO:0000256" key="2">
    <source>
        <dbReference type="SAM" id="MobiDB-lite"/>
    </source>
</evidence>
<dbReference type="InterPro" id="IPR001841">
    <property type="entry name" value="Znf_RING"/>
</dbReference>
<evidence type="ECO:0000259" key="4">
    <source>
        <dbReference type="PROSITE" id="PS50089"/>
    </source>
</evidence>
<feature type="compositionally biased region" description="Basic residues" evidence="2">
    <location>
        <begin position="77"/>
        <end position="86"/>
    </location>
</feature>
<feature type="transmembrane region" description="Helical" evidence="3">
    <location>
        <begin position="206"/>
        <end position="233"/>
    </location>
</feature>
<evidence type="ECO:0000313" key="5">
    <source>
        <dbReference type="EMBL" id="CDW80383.1"/>
    </source>
</evidence>
<feature type="transmembrane region" description="Helical" evidence="3">
    <location>
        <begin position="277"/>
        <end position="303"/>
    </location>
</feature>
<feature type="region of interest" description="Disordered" evidence="2">
    <location>
        <begin position="672"/>
        <end position="699"/>
    </location>
</feature>
<feature type="compositionally biased region" description="Polar residues" evidence="2">
    <location>
        <begin position="132"/>
        <end position="153"/>
    </location>
</feature>
<dbReference type="Proteomes" id="UP000039865">
    <property type="component" value="Unassembled WGS sequence"/>
</dbReference>
<dbReference type="GO" id="GO:0005737">
    <property type="term" value="C:cytoplasm"/>
    <property type="evidence" value="ECO:0007669"/>
    <property type="project" value="TreeGrafter"/>
</dbReference>
<keyword evidence="3" id="KW-1133">Transmembrane helix</keyword>
<dbReference type="InterPro" id="IPR013083">
    <property type="entry name" value="Znf_RING/FYVE/PHD"/>
</dbReference>
<reference evidence="5 6" key="1">
    <citation type="submission" date="2014-06" db="EMBL/GenBank/DDBJ databases">
        <authorList>
            <person name="Swart Estienne"/>
        </authorList>
    </citation>
    <scope>NUCLEOTIDE SEQUENCE [LARGE SCALE GENOMIC DNA]</scope>
    <source>
        <strain evidence="5 6">130c</strain>
    </source>
</reference>
<evidence type="ECO:0000256" key="1">
    <source>
        <dbReference type="PROSITE-ProRule" id="PRU00175"/>
    </source>
</evidence>
<dbReference type="GO" id="GO:0008270">
    <property type="term" value="F:zinc ion binding"/>
    <property type="evidence" value="ECO:0007669"/>
    <property type="project" value="UniProtKB-KW"/>
</dbReference>
<dbReference type="InParanoid" id="A0A078AHX6"/>
<dbReference type="GO" id="GO:0070936">
    <property type="term" value="P:protein K48-linked ubiquitination"/>
    <property type="evidence" value="ECO:0007669"/>
    <property type="project" value="TreeGrafter"/>
</dbReference>
<dbReference type="PANTHER" id="PTHR14879">
    <property type="entry name" value="CASPASE REGULATOR, RING FINGER DOMAIN-CONTAINING"/>
    <property type="match status" value="1"/>
</dbReference>
<evidence type="ECO:0000313" key="6">
    <source>
        <dbReference type="Proteomes" id="UP000039865"/>
    </source>
</evidence>
<keyword evidence="1" id="KW-0479">Metal-binding</keyword>
<feature type="region of interest" description="Disordered" evidence="2">
    <location>
        <begin position="72"/>
        <end position="169"/>
    </location>
</feature>
<keyword evidence="3" id="KW-0812">Transmembrane</keyword>
<dbReference type="EMBL" id="CCKQ01008918">
    <property type="protein sequence ID" value="CDW80383.1"/>
    <property type="molecule type" value="Genomic_DNA"/>
</dbReference>
<dbReference type="PROSITE" id="PS50089">
    <property type="entry name" value="ZF_RING_2"/>
    <property type="match status" value="1"/>
</dbReference>
<dbReference type="GO" id="GO:0061630">
    <property type="term" value="F:ubiquitin protein ligase activity"/>
    <property type="evidence" value="ECO:0007669"/>
    <property type="project" value="TreeGrafter"/>
</dbReference>
<dbReference type="GO" id="GO:0043161">
    <property type="term" value="P:proteasome-mediated ubiquitin-dependent protein catabolic process"/>
    <property type="evidence" value="ECO:0007669"/>
    <property type="project" value="TreeGrafter"/>
</dbReference>
<feature type="transmembrane region" description="Helical" evidence="3">
    <location>
        <begin position="315"/>
        <end position="343"/>
    </location>
</feature>
<dbReference type="OrthoDB" id="312892at2759"/>
<proteinExistence type="predicted"/>
<dbReference type="SUPFAM" id="SSF57850">
    <property type="entry name" value="RING/U-box"/>
    <property type="match status" value="1"/>
</dbReference>
<organism evidence="5 6">
    <name type="scientific">Stylonychia lemnae</name>
    <name type="common">Ciliate</name>
    <dbReference type="NCBI Taxonomy" id="5949"/>
    <lineage>
        <taxon>Eukaryota</taxon>
        <taxon>Sar</taxon>
        <taxon>Alveolata</taxon>
        <taxon>Ciliophora</taxon>
        <taxon>Intramacronucleata</taxon>
        <taxon>Spirotrichea</taxon>
        <taxon>Stichotrichia</taxon>
        <taxon>Sporadotrichida</taxon>
        <taxon>Oxytrichidae</taxon>
        <taxon>Stylonychinae</taxon>
        <taxon>Stylonychia</taxon>
    </lineage>
</organism>
<dbReference type="SMART" id="SM00184">
    <property type="entry name" value="RING"/>
    <property type="match status" value="1"/>
</dbReference>
<feature type="compositionally biased region" description="Low complexity" evidence="2">
    <location>
        <begin position="686"/>
        <end position="699"/>
    </location>
</feature>
<dbReference type="PANTHER" id="PTHR14879:SF15">
    <property type="entry name" value="E3 UBIQUITIN-PROTEIN LIGASE RIFIFYLIN-LIKE PROTEIN"/>
    <property type="match status" value="1"/>
</dbReference>
<keyword evidence="3" id="KW-0472">Membrane</keyword>